<protein>
    <recommendedName>
        <fullName evidence="3">ParB/Sulfiredoxin domain-containing protein</fullName>
    </recommendedName>
</protein>
<dbReference type="EMBL" id="PP496414">
    <property type="protein sequence ID" value="WYV99264.1"/>
    <property type="molecule type" value="Genomic_DNA"/>
</dbReference>
<sequence length="267" mass="28997">MQFEMAMVTPEMAQKFLADNAAFQRKIRVGVVRDLANAILRGEWELTHQAVAFDINGKLIDGQHRLNAIVRAGVAVPCVIARGVGAQSFKVIDIGVKRTMSDVLALGKREVAVVGSISRNIMGCRKLSSSQTLSVYDEYSDTIEKVLNASGRAKGVFNSAAAHAAVVLSAHKKPEQHGRILGLYSNLVGQNFEALPPVGHALLRLALDGKLSAIGEGQRVDLLYKLLYVFDESKSENNRIIMGQDFKAAITMKLRGEVSRLVGDLKA</sequence>
<organism evidence="1 2">
    <name type="scientific">Pseudomonas phage vB_PpuM-KoPa-4</name>
    <dbReference type="NCBI Taxonomy" id="3132618"/>
    <lineage>
        <taxon>Viruses</taxon>
        <taxon>Duplodnaviria</taxon>
        <taxon>Heunggongvirae</taxon>
        <taxon>Uroviricota</taxon>
        <taxon>Caudoviricetes</taxon>
        <taxon>Vandenendeviridae</taxon>
        <taxon>Gorskivirinae</taxon>
        <taxon>Tartuvirus</taxon>
        <taxon>Tartuvirus kopa4</taxon>
    </lineage>
</organism>
<dbReference type="Proteomes" id="UP001433872">
    <property type="component" value="Segment"/>
</dbReference>
<proteinExistence type="predicted"/>
<evidence type="ECO:0000313" key="1">
    <source>
        <dbReference type="EMBL" id="WYV99264.1"/>
    </source>
</evidence>
<evidence type="ECO:0000313" key="2">
    <source>
        <dbReference type="Proteomes" id="UP001433872"/>
    </source>
</evidence>
<name>A0AAX4MYZ6_9CAUD</name>
<gene>
    <name evidence="1" type="ORF">KoPa4_00096</name>
</gene>
<reference evidence="1" key="1">
    <citation type="submission" date="2024-03" db="EMBL/GenBank/DDBJ databases">
        <title>Isolation and characterization of a phage collection against Pseudomonas putida.</title>
        <authorList>
            <person name="Brauer A."/>
            <person name="Rosendahl S."/>
            <person name="Kangsep A."/>
            <person name="Rikberg R."/>
            <person name="Lewanczyk A.C."/>
            <person name="Horak R."/>
            <person name="Tamman H."/>
        </authorList>
    </citation>
    <scope>NUCLEOTIDE SEQUENCE</scope>
</reference>
<evidence type="ECO:0008006" key="3">
    <source>
        <dbReference type="Google" id="ProtNLM"/>
    </source>
</evidence>
<keyword evidence="2" id="KW-1185">Reference proteome</keyword>
<accession>A0AAX4MYZ6</accession>